<dbReference type="InterPro" id="IPR035952">
    <property type="entry name" value="Rhomboid-like_sf"/>
</dbReference>
<dbReference type="EMBL" id="VWSH01000002">
    <property type="protein sequence ID" value="KAA5534883.1"/>
    <property type="molecule type" value="Genomic_DNA"/>
</dbReference>
<comment type="similarity">
    <text evidence="2">Belongs to the peptidase S54 family.</text>
</comment>
<feature type="transmembrane region" description="Helical" evidence="7">
    <location>
        <begin position="167"/>
        <end position="190"/>
    </location>
</feature>
<keyword evidence="10" id="KW-1185">Reference proteome</keyword>
<keyword evidence="6 7" id="KW-0472">Membrane</keyword>
<evidence type="ECO:0000256" key="6">
    <source>
        <dbReference type="ARBA" id="ARBA00023136"/>
    </source>
</evidence>
<dbReference type="Pfam" id="PF01694">
    <property type="entry name" value="Rhomboid"/>
    <property type="match status" value="1"/>
</dbReference>
<dbReference type="GO" id="GO:0016020">
    <property type="term" value="C:membrane"/>
    <property type="evidence" value="ECO:0007669"/>
    <property type="project" value="UniProtKB-SubCell"/>
</dbReference>
<dbReference type="InterPro" id="IPR022764">
    <property type="entry name" value="Peptidase_S54_rhomboid_dom"/>
</dbReference>
<comment type="subcellular location">
    <subcellularLocation>
        <location evidence="1">Membrane</location>
        <topology evidence="1">Multi-pass membrane protein</topology>
    </subcellularLocation>
</comment>
<evidence type="ECO:0000259" key="8">
    <source>
        <dbReference type="Pfam" id="PF01694"/>
    </source>
</evidence>
<feature type="transmembrane region" description="Helical" evidence="7">
    <location>
        <begin position="41"/>
        <end position="67"/>
    </location>
</feature>
<dbReference type="PANTHER" id="PTHR43731:SF14">
    <property type="entry name" value="PRESENILIN-ASSOCIATED RHOMBOID-LIKE PROTEIN, MITOCHONDRIAL"/>
    <property type="match status" value="1"/>
</dbReference>
<evidence type="ECO:0000256" key="5">
    <source>
        <dbReference type="ARBA" id="ARBA00022989"/>
    </source>
</evidence>
<keyword evidence="3 7" id="KW-0812">Transmembrane</keyword>
<feature type="transmembrane region" description="Helical" evidence="7">
    <location>
        <begin position="131"/>
        <end position="155"/>
    </location>
</feature>
<evidence type="ECO:0000256" key="7">
    <source>
        <dbReference type="SAM" id="Phobius"/>
    </source>
</evidence>
<keyword evidence="4" id="KW-0378">Hydrolase</keyword>
<evidence type="ECO:0000313" key="9">
    <source>
        <dbReference type="EMBL" id="KAA5534883.1"/>
    </source>
</evidence>
<comment type="caution">
    <text evidence="9">The sequence shown here is derived from an EMBL/GenBank/DDBJ whole genome shotgun (WGS) entry which is preliminary data.</text>
</comment>
<proteinExistence type="inferred from homology"/>
<dbReference type="PANTHER" id="PTHR43731">
    <property type="entry name" value="RHOMBOID PROTEASE"/>
    <property type="match status" value="1"/>
</dbReference>
<feature type="domain" description="Peptidase S54 rhomboid" evidence="8">
    <location>
        <begin position="40"/>
        <end position="180"/>
    </location>
</feature>
<evidence type="ECO:0000256" key="4">
    <source>
        <dbReference type="ARBA" id="ARBA00022801"/>
    </source>
</evidence>
<keyword evidence="5 7" id="KW-1133">Transmembrane helix</keyword>
<organism evidence="9 10">
    <name type="scientific">Taibaiella lutea</name>
    <dbReference type="NCBI Taxonomy" id="2608001"/>
    <lineage>
        <taxon>Bacteria</taxon>
        <taxon>Pseudomonadati</taxon>
        <taxon>Bacteroidota</taxon>
        <taxon>Chitinophagia</taxon>
        <taxon>Chitinophagales</taxon>
        <taxon>Chitinophagaceae</taxon>
        <taxon>Taibaiella</taxon>
    </lineage>
</organism>
<reference evidence="9 10" key="1">
    <citation type="submission" date="2019-09" db="EMBL/GenBank/DDBJ databases">
        <title>Genome sequence and assembly of Taibaiella sp.</title>
        <authorList>
            <person name="Chhetri G."/>
        </authorList>
    </citation>
    <scope>NUCLEOTIDE SEQUENCE [LARGE SCALE GENOMIC DNA]</scope>
    <source>
        <strain evidence="9 10">KVB11</strain>
    </source>
</reference>
<dbReference type="AlphaFoldDB" id="A0A5M6CIN7"/>
<protein>
    <submittedName>
        <fullName evidence="9">Rhomboid family intramembrane serine protease</fullName>
    </submittedName>
</protein>
<keyword evidence="9" id="KW-0645">Protease</keyword>
<dbReference type="Gene3D" id="1.20.1540.10">
    <property type="entry name" value="Rhomboid-like"/>
    <property type="match status" value="1"/>
</dbReference>
<dbReference type="Proteomes" id="UP000323632">
    <property type="component" value="Unassembled WGS sequence"/>
</dbReference>
<evidence type="ECO:0000256" key="3">
    <source>
        <dbReference type="ARBA" id="ARBA00022692"/>
    </source>
</evidence>
<accession>A0A5M6CIN7</accession>
<evidence type="ECO:0000256" key="2">
    <source>
        <dbReference type="ARBA" id="ARBA00009045"/>
    </source>
</evidence>
<evidence type="ECO:0000313" key="10">
    <source>
        <dbReference type="Proteomes" id="UP000323632"/>
    </source>
</evidence>
<dbReference type="GO" id="GO:0006508">
    <property type="term" value="P:proteolysis"/>
    <property type="evidence" value="ECO:0007669"/>
    <property type="project" value="UniProtKB-KW"/>
</dbReference>
<feature type="transmembrane region" description="Helical" evidence="7">
    <location>
        <begin position="79"/>
        <end position="97"/>
    </location>
</feature>
<gene>
    <name evidence="9" type="ORF">F0919_09785</name>
</gene>
<dbReference type="SUPFAM" id="SSF144091">
    <property type="entry name" value="Rhomboid-like"/>
    <property type="match status" value="1"/>
</dbReference>
<sequence length="199" mass="22704">MSVTLIIIIITAAISFAAFQNHSLMDKLLLWPAKMNSPVEYYRFLTAGFVHADTMHLAFNMISFYFFGEILEKYIGYQYFIILYLIGIIVSCIPSYFKKRHNPAYRSLGASGGVAAIIFASIYLDPWNTIYIFFSIPMPSILFAVIYLGYTAYLAKKDAGFVNHDAHLWGSIFGLLFMLVIDPSHGMYFINMLQHPRFG</sequence>
<feature type="transmembrane region" description="Helical" evidence="7">
    <location>
        <begin position="103"/>
        <end position="124"/>
    </location>
</feature>
<dbReference type="RefSeq" id="WP_150032562.1">
    <property type="nucleotide sequence ID" value="NZ_VWSH01000002.1"/>
</dbReference>
<name>A0A5M6CIN7_9BACT</name>
<dbReference type="InterPro" id="IPR050925">
    <property type="entry name" value="Rhomboid_protease_S54"/>
</dbReference>
<evidence type="ECO:0000256" key="1">
    <source>
        <dbReference type="ARBA" id="ARBA00004141"/>
    </source>
</evidence>
<dbReference type="GO" id="GO:0004252">
    <property type="term" value="F:serine-type endopeptidase activity"/>
    <property type="evidence" value="ECO:0007669"/>
    <property type="project" value="InterPro"/>
</dbReference>